<organism evidence="1 2">
    <name type="scientific">Actinomadura vinacea</name>
    <dbReference type="NCBI Taxonomy" id="115336"/>
    <lineage>
        <taxon>Bacteria</taxon>
        <taxon>Bacillati</taxon>
        <taxon>Actinomycetota</taxon>
        <taxon>Actinomycetes</taxon>
        <taxon>Streptosporangiales</taxon>
        <taxon>Thermomonosporaceae</taxon>
        <taxon>Actinomadura</taxon>
    </lineage>
</organism>
<protein>
    <recommendedName>
        <fullName evidence="3">Histidine kinase/HSP90-like ATPase domain-containing protein</fullName>
    </recommendedName>
</protein>
<evidence type="ECO:0000313" key="1">
    <source>
        <dbReference type="EMBL" id="GAA2419981.1"/>
    </source>
</evidence>
<name>A0ABN3J1F9_9ACTN</name>
<reference evidence="1 2" key="1">
    <citation type="journal article" date="2019" name="Int. J. Syst. Evol. Microbiol.">
        <title>The Global Catalogue of Microorganisms (GCM) 10K type strain sequencing project: providing services to taxonomists for standard genome sequencing and annotation.</title>
        <authorList>
            <consortium name="The Broad Institute Genomics Platform"/>
            <consortium name="The Broad Institute Genome Sequencing Center for Infectious Disease"/>
            <person name="Wu L."/>
            <person name="Ma J."/>
        </authorList>
    </citation>
    <scope>NUCLEOTIDE SEQUENCE [LARGE SCALE GENOMIC DNA]</scope>
    <source>
        <strain evidence="1 2">JCM 3325</strain>
    </source>
</reference>
<dbReference type="Proteomes" id="UP001501231">
    <property type="component" value="Unassembled WGS sequence"/>
</dbReference>
<dbReference type="EMBL" id="BAAARW010000012">
    <property type="protein sequence ID" value="GAA2419981.1"/>
    <property type="molecule type" value="Genomic_DNA"/>
</dbReference>
<gene>
    <name evidence="1" type="ORF">GCM10010191_33930</name>
</gene>
<accession>A0ABN3J1F9</accession>
<sequence length="129" mass="14311">MLALPFGHDNTSPGTAQIVHLPDAQRMSEDLIWQLLDKANDLSRAMRAQAYVVISNMIEFADCQSNPRINVAFRNDWDVLQIEAALIDGTRVDGHAEHYLMVLKGLGAEAFEISSTGEGTTHIKLKLYS</sequence>
<dbReference type="RefSeq" id="WP_344589933.1">
    <property type="nucleotide sequence ID" value="NZ_BAAARW010000012.1"/>
</dbReference>
<keyword evidence="2" id="KW-1185">Reference proteome</keyword>
<proteinExistence type="predicted"/>
<evidence type="ECO:0008006" key="3">
    <source>
        <dbReference type="Google" id="ProtNLM"/>
    </source>
</evidence>
<comment type="caution">
    <text evidence="1">The sequence shown here is derived from an EMBL/GenBank/DDBJ whole genome shotgun (WGS) entry which is preliminary data.</text>
</comment>
<evidence type="ECO:0000313" key="2">
    <source>
        <dbReference type="Proteomes" id="UP001501231"/>
    </source>
</evidence>